<dbReference type="EMBL" id="CP044416">
    <property type="protein sequence ID" value="QOY40837.1"/>
    <property type="molecule type" value="Genomic_DNA"/>
</dbReference>
<gene>
    <name evidence="2" type="ORF">CPATCC_003737</name>
</gene>
<dbReference type="Proteomes" id="UP000593906">
    <property type="component" value="Chromosome 7"/>
</dbReference>
<reference evidence="2 3" key="2">
    <citation type="submission" date="2019-09" db="EMBL/GenBank/DDBJ databases">
        <title>Consistent, comparative and evidence-based genome assembly and annotation for Cryptosporidium parvum, C. hominis and C. tyzzeri.</title>
        <authorList>
            <person name="Baptista R.P."/>
            <person name="Li Y."/>
            <person name="Sateriale A."/>
            <person name="Ansell B."/>
            <person name="Jex A."/>
            <person name="Sanders M."/>
            <person name="Brooks K."/>
            <person name="Tracey A."/>
            <person name="Berriman M."/>
            <person name="Striepen B."/>
            <person name="Cotton J.A."/>
            <person name="Kissinger J.C."/>
        </authorList>
    </citation>
    <scope>NUCLEOTIDE SEQUENCE [LARGE SCALE GENOMIC DNA]</scope>
    <source>
        <strain evidence="2 3">IOWA-ATCC</strain>
    </source>
</reference>
<dbReference type="EMBL" id="FX115830">
    <property type="protein sequence ID" value="BAJ77933.1"/>
    <property type="molecule type" value="mRNA"/>
</dbReference>
<evidence type="ECO:0000313" key="3">
    <source>
        <dbReference type="Proteomes" id="UP000593906"/>
    </source>
</evidence>
<accession>F0X547</accession>
<dbReference type="AlphaFoldDB" id="F0X547"/>
<name>F0X547_CRYPV</name>
<evidence type="ECO:0000313" key="2">
    <source>
        <dbReference type="EMBL" id="QOY40837.1"/>
    </source>
</evidence>
<dbReference type="EMBL" id="FX115615">
    <property type="protein sequence ID" value="BAJ77718.1"/>
    <property type="molecule type" value="mRNA"/>
</dbReference>
<sequence length="71" mass="8530">MNTRSFYSSKGTDKRLLLIYIYSNKIEIKLLIDISKFKFTWNLTIYYTIRNLSFFLFKKSGYGRDQARDSP</sequence>
<dbReference type="VEuPathDB" id="CryptoDB:CPATCC_0011050"/>
<dbReference type="VEuPathDB" id="CryptoDB:Cgd7_5103"/>
<protein>
    <submittedName>
        <fullName evidence="1">Uncharacterized protein</fullName>
    </submittedName>
</protein>
<evidence type="ECO:0000313" key="1">
    <source>
        <dbReference type="EMBL" id="BAJ77718.1"/>
    </source>
</evidence>
<proteinExistence type="evidence at transcript level"/>
<organism evidence="1">
    <name type="scientific">Cryptosporidium parvum</name>
    <dbReference type="NCBI Taxonomy" id="5807"/>
    <lineage>
        <taxon>Eukaryota</taxon>
        <taxon>Sar</taxon>
        <taxon>Alveolata</taxon>
        <taxon>Apicomplexa</taxon>
        <taxon>Conoidasida</taxon>
        <taxon>Coccidia</taxon>
        <taxon>Eucoccidiorida</taxon>
        <taxon>Eimeriorina</taxon>
        <taxon>Cryptosporidiidae</taxon>
        <taxon>Cryptosporidium</taxon>
    </lineage>
</organism>
<reference evidence="1" key="1">
    <citation type="submission" date="2011-02" db="EMBL/GenBank/DDBJ databases">
        <title>Construction and analysis of full-length cDNA library of Cryptosporidium parvum.</title>
        <authorList>
            <person name="Yamagishi J."/>
            <person name="Wakaguri H."/>
            <person name="Sugano S."/>
            <person name="Kawano S."/>
            <person name="Fujisaki K."/>
            <person name="Sugimoto C."/>
            <person name="Watanabe J."/>
            <person name="Suzuki Y."/>
            <person name="Kimata I."/>
            <person name="Xuan X."/>
        </authorList>
    </citation>
    <scope>NUCLEOTIDE SEQUENCE</scope>
    <source>
        <strain evidence="1">HNJ-1</strain>
    </source>
</reference>